<evidence type="ECO:0000256" key="2">
    <source>
        <dbReference type="ARBA" id="ARBA00008896"/>
    </source>
</evidence>
<reference evidence="10 11" key="1">
    <citation type="submission" date="2020-08" db="EMBL/GenBank/DDBJ databases">
        <title>Genome sequence of Erysipelothrix inopinata DSM 15511T.</title>
        <authorList>
            <person name="Hyun D.-W."/>
            <person name="Bae J.-W."/>
        </authorList>
    </citation>
    <scope>NUCLEOTIDE SEQUENCE [LARGE SCALE GENOMIC DNA]</scope>
    <source>
        <strain evidence="10 11">DSM 15511</strain>
    </source>
</reference>
<feature type="binding site" evidence="7">
    <location>
        <position position="251"/>
    </location>
    <ligand>
        <name>carbamoyl phosphate</name>
        <dbReference type="ChEBI" id="CHEBI:58228"/>
    </ligand>
</feature>
<comment type="pathway">
    <text evidence="1 7">Pyrimidine metabolism; UMP biosynthesis via de novo pathway; (S)-dihydroorotate from bicarbonate: step 2/3.</text>
</comment>
<comment type="similarity">
    <text evidence="2 7">Belongs to the aspartate/ornithine carbamoyltransferase superfamily. ATCase family.</text>
</comment>
<evidence type="ECO:0000256" key="7">
    <source>
        <dbReference type="HAMAP-Rule" id="MF_00001"/>
    </source>
</evidence>
<feature type="binding site" evidence="7">
    <location>
        <position position="76"/>
    </location>
    <ligand>
        <name>L-aspartate</name>
        <dbReference type="ChEBI" id="CHEBI:29991"/>
    </ligand>
</feature>
<feature type="binding site" evidence="7">
    <location>
        <position position="125"/>
    </location>
    <ligand>
        <name>carbamoyl phosphate</name>
        <dbReference type="ChEBI" id="CHEBI:58228"/>
    </ligand>
</feature>
<comment type="function">
    <text evidence="5 7">Catalyzes the condensation of carbamoyl phosphate and aspartate to form carbamoyl aspartate and inorganic phosphate, the committed step in the de novo pyrimidine nucleotide biosynthesis pathway.</text>
</comment>
<keyword evidence="11" id="KW-1185">Reference proteome</keyword>
<dbReference type="Pfam" id="PF02729">
    <property type="entry name" value="OTCace_N"/>
    <property type="match status" value="1"/>
</dbReference>
<dbReference type="GO" id="GO:0016597">
    <property type="term" value="F:amino acid binding"/>
    <property type="evidence" value="ECO:0007669"/>
    <property type="project" value="InterPro"/>
</dbReference>
<dbReference type="SUPFAM" id="SSF53671">
    <property type="entry name" value="Aspartate/ornithine carbamoyltransferase"/>
    <property type="match status" value="1"/>
</dbReference>
<dbReference type="InterPro" id="IPR006131">
    <property type="entry name" value="Asp_carbamoyltransf_Asp/Orn-bd"/>
</dbReference>
<evidence type="ECO:0000256" key="6">
    <source>
        <dbReference type="ARBA" id="ARBA00048859"/>
    </source>
</evidence>
<evidence type="ECO:0000313" key="10">
    <source>
        <dbReference type="EMBL" id="QNN60779.1"/>
    </source>
</evidence>
<dbReference type="PRINTS" id="PR00100">
    <property type="entry name" value="AOTCASE"/>
</dbReference>
<dbReference type="InterPro" id="IPR002082">
    <property type="entry name" value="Asp_carbamoyltransf"/>
</dbReference>
<gene>
    <name evidence="7" type="primary">pyrB</name>
    <name evidence="10" type="ORF">H9L01_10515</name>
</gene>
<keyword evidence="4 7" id="KW-0665">Pyrimidine biosynthesis</keyword>
<dbReference type="InterPro" id="IPR036901">
    <property type="entry name" value="Asp/Orn_carbamoylTrfase_sf"/>
</dbReference>
<dbReference type="EC" id="2.1.3.2" evidence="7"/>
<evidence type="ECO:0000256" key="4">
    <source>
        <dbReference type="ARBA" id="ARBA00022975"/>
    </source>
</evidence>
<dbReference type="InterPro" id="IPR006130">
    <property type="entry name" value="Asp/Orn_carbamoylTrfase"/>
</dbReference>
<dbReference type="HAMAP" id="MF_00001">
    <property type="entry name" value="Asp_carb_tr"/>
    <property type="match status" value="1"/>
</dbReference>
<feature type="binding site" evidence="7">
    <location>
        <position position="158"/>
    </location>
    <ligand>
        <name>L-aspartate</name>
        <dbReference type="ChEBI" id="CHEBI:29991"/>
    </ligand>
</feature>
<feature type="binding site" evidence="7">
    <location>
        <position position="128"/>
    </location>
    <ligand>
        <name>carbamoyl phosphate</name>
        <dbReference type="ChEBI" id="CHEBI:58228"/>
    </ligand>
</feature>
<comment type="subunit">
    <text evidence="7">Heterododecamer (2C3:3R2) of six catalytic PyrB chains organized as two trimers (C3), and six regulatory PyrI chains organized as three dimers (R2).</text>
</comment>
<dbReference type="Gene3D" id="3.40.50.1370">
    <property type="entry name" value="Aspartate/ornithine carbamoyltransferase"/>
    <property type="match status" value="2"/>
</dbReference>
<dbReference type="KEGG" id="eio:H9L01_10515"/>
<feature type="binding site" evidence="7">
    <location>
        <position position="252"/>
    </location>
    <ligand>
        <name>carbamoyl phosphate</name>
        <dbReference type="ChEBI" id="CHEBI:58228"/>
    </ligand>
</feature>
<evidence type="ECO:0000256" key="3">
    <source>
        <dbReference type="ARBA" id="ARBA00022679"/>
    </source>
</evidence>
<dbReference type="GO" id="GO:0006520">
    <property type="term" value="P:amino acid metabolic process"/>
    <property type="evidence" value="ECO:0007669"/>
    <property type="project" value="InterPro"/>
</dbReference>
<accession>A0A7G9RYV4</accession>
<organism evidence="10 11">
    <name type="scientific">Erysipelothrix inopinata</name>
    <dbReference type="NCBI Taxonomy" id="225084"/>
    <lineage>
        <taxon>Bacteria</taxon>
        <taxon>Bacillati</taxon>
        <taxon>Bacillota</taxon>
        <taxon>Erysipelotrichia</taxon>
        <taxon>Erysipelotrichales</taxon>
        <taxon>Erysipelotrichaceae</taxon>
        <taxon>Erysipelothrix</taxon>
    </lineage>
</organism>
<dbReference type="NCBIfam" id="TIGR00670">
    <property type="entry name" value="asp_carb_tr"/>
    <property type="match status" value="1"/>
</dbReference>
<evidence type="ECO:0000256" key="5">
    <source>
        <dbReference type="ARBA" id="ARBA00043884"/>
    </source>
</evidence>
<evidence type="ECO:0000256" key="1">
    <source>
        <dbReference type="ARBA" id="ARBA00004852"/>
    </source>
</evidence>
<dbReference type="GO" id="GO:0005829">
    <property type="term" value="C:cytosol"/>
    <property type="evidence" value="ECO:0007669"/>
    <property type="project" value="TreeGrafter"/>
</dbReference>
<evidence type="ECO:0000259" key="9">
    <source>
        <dbReference type="Pfam" id="PF02729"/>
    </source>
</evidence>
<dbReference type="Pfam" id="PF00185">
    <property type="entry name" value="OTCace"/>
    <property type="match status" value="1"/>
</dbReference>
<feature type="domain" description="Aspartate/ornithine carbamoyltransferase Asp/Orn-binding" evidence="8">
    <location>
        <begin position="145"/>
        <end position="287"/>
    </location>
</feature>
<dbReference type="NCBIfam" id="NF002032">
    <property type="entry name" value="PRK00856.1"/>
    <property type="match status" value="1"/>
</dbReference>
<dbReference type="AlphaFoldDB" id="A0A7G9RYV4"/>
<dbReference type="Proteomes" id="UP000515928">
    <property type="component" value="Chromosome"/>
</dbReference>
<feature type="binding site" evidence="7">
    <location>
        <position position="49"/>
    </location>
    <ligand>
        <name>carbamoyl phosphate</name>
        <dbReference type="ChEBI" id="CHEBI:58228"/>
    </ligand>
</feature>
<dbReference type="UniPathway" id="UPA00070">
    <property type="reaction ID" value="UER00116"/>
</dbReference>
<name>A0A7G9RYV4_9FIRM</name>
<dbReference type="PANTHER" id="PTHR45753">
    <property type="entry name" value="ORNITHINE CARBAMOYLTRANSFERASE, MITOCHONDRIAL"/>
    <property type="match status" value="1"/>
</dbReference>
<evidence type="ECO:0000259" key="8">
    <source>
        <dbReference type="Pfam" id="PF00185"/>
    </source>
</evidence>
<feature type="binding site" evidence="7">
    <location>
        <position position="210"/>
    </location>
    <ligand>
        <name>L-aspartate</name>
        <dbReference type="ChEBI" id="CHEBI:29991"/>
    </ligand>
</feature>
<dbReference type="GO" id="GO:0004070">
    <property type="term" value="F:aspartate carbamoyltransferase activity"/>
    <property type="evidence" value="ECO:0007669"/>
    <property type="project" value="UniProtKB-UniRule"/>
</dbReference>
<dbReference type="InterPro" id="IPR006132">
    <property type="entry name" value="Asp/Orn_carbamoyltranf_P-bd"/>
</dbReference>
<dbReference type="EMBL" id="CP060715">
    <property type="protein sequence ID" value="QNN60779.1"/>
    <property type="molecule type" value="Genomic_DNA"/>
</dbReference>
<dbReference type="RefSeq" id="WP_187533901.1">
    <property type="nucleotide sequence ID" value="NZ_CBCSHU010000021.1"/>
</dbReference>
<evidence type="ECO:0000313" key="11">
    <source>
        <dbReference type="Proteomes" id="UP000515928"/>
    </source>
</evidence>
<feature type="domain" description="Aspartate/ornithine carbamoyltransferase carbamoyl-P binding" evidence="9">
    <location>
        <begin position="2"/>
        <end position="136"/>
    </location>
</feature>
<dbReference type="FunFam" id="3.40.50.1370:FF:000011">
    <property type="entry name" value="Aspartate carbamoyltransferase"/>
    <property type="match status" value="1"/>
</dbReference>
<sequence length="294" mass="33293">MKNFLSVDDLEIETVANLITQAIKFKEGSELPKFCGTVVNMFFENSTRTKHSFEMAEHKLGLHTMNFDVSTSSVNKGESLYDSVLTMQALGADVAVIRHGDNDFYETLKPLNISIVNAGSGCGSHPSQSLLDMMTIVDEFKTIVGLKVVIVGDIRHSRVAMSNMKLLKRMGAQVYFSGPEKFFDESYLDFGEYIELDDALKIVDVVMLLRIQLERHEDAMKTTQETYHELYGLTEKRYESLLDHAIIMHPAPVNRDVEISGCLVESKQSRIVEQMTNGVYMRMAILEKIMEEKK</sequence>
<dbReference type="PROSITE" id="PS00097">
    <property type="entry name" value="CARBAMOYLTRANSFERASE"/>
    <property type="match status" value="1"/>
</dbReference>
<feature type="binding site" evidence="7">
    <location>
        <position position="48"/>
    </location>
    <ligand>
        <name>carbamoyl phosphate</name>
        <dbReference type="ChEBI" id="CHEBI:58228"/>
    </ligand>
</feature>
<comment type="catalytic activity">
    <reaction evidence="6 7">
        <text>carbamoyl phosphate + L-aspartate = N-carbamoyl-L-aspartate + phosphate + H(+)</text>
        <dbReference type="Rhea" id="RHEA:20013"/>
        <dbReference type="ChEBI" id="CHEBI:15378"/>
        <dbReference type="ChEBI" id="CHEBI:29991"/>
        <dbReference type="ChEBI" id="CHEBI:32814"/>
        <dbReference type="ChEBI" id="CHEBI:43474"/>
        <dbReference type="ChEBI" id="CHEBI:58228"/>
        <dbReference type="EC" id="2.1.3.2"/>
    </reaction>
</comment>
<dbReference type="GO" id="GO:0044205">
    <property type="term" value="P:'de novo' UMP biosynthetic process"/>
    <property type="evidence" value="ECO:0007669"/>
    <property type="project" value="UniProtKB-UniRule"/>
</dbReference>
<protein>
    <recommendedName>
        <fullName evidence="7">Aspartate carbamoyltransferase</fullName>
        <ecNumber evidence="7">2.1.3.2</ecNumber>
    </recommendedName>
    <alternativeName>
        <fullName evidence="7">Aspartate transcarbamylase</fullName>
        <shortName evidence="7">ATCase</shortName>
    </alternativeName>
</protein>
<dbReference type="PRINTS" id="PR00101">
    <property type="entry name" value="ATCASE"/>
</dbReference>
<dbReference type="GO" id="GO:0006207">
    <property type="term" value="P:'de novo' pyrimidine nucleobase biosynthetic process"/>
    <property type="evidence" value="ECO:0007669"/>
    <property type="project" value="InterPro"/>
</dbReference>
<keyword evidence="3 7" id="KW-0808">Transferase</keyword>
<proteinExistence type="inferred from homology"/>
<feature type="binding site" evidence="7">
    <location>
        <position position="98"/>
    </location>
    <ligand>
        <name>carbamoyl phosphate</name>
        <dbReference type="ChEBI" id="CHEBI:58228"/>
    </ligand>
</feature>
<dbReference type="PANTHER" id="PTHR45753:SF6">
    <property type="entry name" value="ASPARTATE CARBAMOYLTRANSFERASE"/>
    <property type="match status" value="1"/>
</dbReference>